<comment type="caution">
    <text evidence="2">The sequence shown here is derived from an EMBL/GenBank/DDBJ whole genome shotgun (WGS) entry which is preliminary data.</text>
</comment>
<keyword evidence="3" id="KW-1185">Reference proteome</keyword>
<proteinExistence type="predicted"/>
<evidence type="ECO:0000256" key="1">
    <source>
        <dbReference type="SAM" id="SignalP"/>
    </source>
</evidence>
<dbReference type="AlphaFoldDB" id="A0A4Q1KF22"/>
<name>A0A4Q1KF22_9SPHN</name>
<reference evidence="3" key="1">
    <citation type="submission" date="2019-01" db="EMBL/GenBank/DDBJ databases">
        <title>Cytophagaceae bacterium strain CAR-16.</title>
        <authorList>
            <person name="Chen W.-M."/>
        </authorList>
    </citation>
    <scope>NUCLEOTIDE SEQUENCE [LARGE SCALE GENOMIC DNA]</scope>
    <source>
        <strain evidence="3">CHR27</strain>
    </source>
</reference>
<gene>
    <name evidence="2" type="ORF">EQG66_11025</name>
</gene>
<dbReference type="OrthoDB" id="7428686at2"/>
<accession>A0A4Q1KF22</accession>
<organism evidence="2 3">
    <name type="scientific">Sphingobium fluviale</name>
    <dbReference type="NCBI Taxonomy" id="2506423"/>
    <lineage>
        <taxon>Bacteria</taxon>
        <taxon>Pseudomonadati</taxon>
        <taxon>Pseudomonadota</taxon>
        <taxon>Alphaproteobacteria</taxon>
        <taxon>Sphingomonadales</taxon>
        <taxon>Sphingomonadaceae</taxon>
        <taxon>Sphingobium</taxon>
    </lineage>
</organism>
<keyword evidence="1" id="KW-0732">Signal</keyword>
<dbReference type="PROSITE" id="PS51257">
    <property type="entry name" value="PROKAR_LIPOPROTEIN"/>
    <property type="match status" value="1"/>
</dbReference>
<dbReference type="EMBL" id="SBKP01000010">
    <property type="protein sequence ID" value="RXR28273.1"/>
    <property type="molecule type" value="Genomic_DNA"/>
</dbReference>
<feature type="signal peptide" evidence="1">
    <location>
        <begin position="1"/>
        <end position="31"/>
    </location>
</feature>
<sequence>MSQIRFATKRFLVSICAASALIFTMASCAGAGGFSNETIRYKMTVTVETPEGIKTGSAVREAIRYTEPSILPDQGGTFYNITKGEAVVVDLGHRGVLFVLIGGEWEARIVFKALETSNKVNMQDLDPLIKKWGAPRFVYFKDMNDPKTVASASYLNLQRDFGYGVSLKQIEVETVNTPASFGNVERLLPWLSERANLPGSIGSDPDSPFKDKTGLWLKSIEFKRGF</sequence>
<evidence type="ECO:0000313" key="2">
    <source>
        <dbReference type="EMBL" id="RXR28273.1"/>
    </source>
</evidence>
<feature type="chain" id="PRO_5020643303" evidence="1">
    <location>
        <begin position="32"/>
        <end position="226"/>
    </location>
</feature>
<dbReference type="Proteomes" id="UP000290958">
    <property type="component" value="Unassembled WGS sequence"/>
</dbReference>
<evidence type="ECO:0000313" key="3">
    <source>
        <dbReference type="Proteomes" id="UP000290958"/>
    </source>
</evidence>
<protein>
    <submittedName>
        <fullName evidence="2">Uncharacterized protein</fullName>
    </submittedName>
</protein>
<dbReference type="RefSeq" id="WP_129404633.1">
    <property type="nucleotide sequence ID" value="NZ_SBKP01000010.1"/>
</dbReference>